<gene>
    <name evidence="2" type="ORF">B0H94_106230</name>
</gene>
<feature type="transmembrane region" description="Helical" evidence="1">
    <location>
        <begin position="6"/>
        <end position="24"/>
    </location>
</feature>
<dbReference type="OrthoDB" id="2692225at2"/>
<keyword evidence="1" id="KW-0812">Transmembrane</keyword>
<name>A0A2P8HIC0_9BACI</name>
<proteinExistence type="predicted"/>
<dbReference type="EMBL" id="PYAV01000006">
    <property type="protein sequence ID" value="PSL45969.1"/>
    <property type="molecule type" value="Genomic_DNA"/>
</dbReference>
<feature type="transmembrane region" description="Helical" evidence="1">
    <location>
        <begin position="60"/>
        <end position="82"/>
    </location>
</feature>
<dbReference type="InterPro" id="IPR010001">
    <property type="entry name" value="BofA"/>
</dbReference>
<protein>
    <submittedName>
        <fullName evidence="2">Inhibitor of the pro-sigma K processing machinery</fullName>
    </submittedName>
</protein>
<dbReference type="AlphaFoldDB" id="A0A2P8HIC0"/>
<keyword evidence="1" id="KW-0472">Membrane</keyword>
<sequence length="88" mass="9273">MDPVLFVALGGFLVFLVLMIGGAIRPVRWAGKAAVRLFTGALGLFFLNLFGSLIDFQLPINIVTSAAVGFLGLPGMLLLIAIDTVVLV</sequence>
<keyword evidence="3" id="KW-1185">Reference proteome</keyword>
<feature type="transmembrane region" description="Helical" evidence="1">
    <location>
        <begin position="33"/>
        <end position="54"/>
    </location>
</feature>
<dbReference type="RefSeq" id="WP_106588638.1">
    <property type="nucleotide sequence ID" value="NZ_PYAV01000006.1"/>
</dbReference>
<dbReference type="Proteomes" id="UP000242310">
    <property type="component" value="Unassembled WGS sequence"/>
</dbReference>
<keyword evidence="1" id="KW-1133">Transmembrane helix</keyword>
<evidence type="ECO:0000313" key="2">
    <source>
        <dbReference type="EMBL" id="PSL45969.1"/>
    </source>
</evidence>
<dbReference type="NCBIfam" id="TIGR02862">
    <property type="entry name" value="spore_BofA"/>
    <property type="match status" value="1"/>
</dbReference>
<evidence type="ECO:0000313" key="3">
    <source>
        <dbReference type="Proteomes" id="UP000242310"/>
    </source>
</evidence>
<comment type="caution">
    <text evidence="2">The sequence shown here is derived from an EMBL/GenBank/DDBJ whole genome shotgun (WGS) entry which is preliminary data.</text>
</comment>
<organism evidence="2 3">
    <name type="scientific">Salsuginibacillus halophilus</name>
    <dbReference type="NCBI Taxonomy" id="517424"/>
    <lineage>
        <taxon>Bacteria</taxon>
        <taxon>Bacillati</taxon>
        <taxon>Bacillota</taxon>
        <taxon>Bacilli</taxon>
        <taxon>Bacillales</taxon>
        <taxon>Bacillaceae</taxon>
        <taxon>Salsuginibacillus</taxon>
    </lineage>
</organism>
<reference evidence="2 3" key="1">
    <citation type="submission" date="2018-03" db="EMBL/GenBank/DDBJ databases">
        <title>Genomic Encyclopedia of Type Strains, Phase III (KMG-III): the genomes of soil and plant-associated and newly described type strains.</title>
        <authorList>
            <person name="Whitman W."/>
        </authorList>
    </citation>
    <scope>NUCLEOTIDE SEQUENCE [LARGE SCALE GENOMIC DNA]</scope>
    <source>
        <strain evidence="2 3">CGMCC 1.07653</strain>
    </source>
</reference>
<dbReference type="Pfam" id="PF07441">
    <property type="entry name" value="BofA"/>
    <property type="match status" value="1"/>
</dbReference>
<accession>A0A2P8HIC0</accession>
<evidence type="ECO:0000256" key="1">
    <source>
        <dbReference type="SAM" id="Phobius"/>
    </source>
</evidence>